<accession>X1V6C2</accession>
<protein>
    <submittedName>
        <fullName evidence="1">Uncharacterized protein</fullName>
    </submittedName>
</protein>
<organism evidence="1">
    <name type="scientific">marine sediment metagenome</name>
    <dbReference type="NCBI Taxonomy" id="412755"/>
    <lineage>
        <taxon>unclassified sequences</taxon>
        <taxon>metagenomes</taxon>
        <taxon>ecological metagenomes</taxon>
    </lineage>
</organism>
<evidence type="ECO:0000313" key="1">
    <source>
        <dbReference type="EMBL" id="GAJ11412.1"/>
    </source>
</evidence>
<dbReference type="AlphaFoldDB" id="X1V6C2"/>
<feature type="non-terminal residue" evidence="1">
    <location>
        <position position="1"/>
    </location>
</feature>
<name>X1V6C2_9ZZZZ</name>
<comment type="caution">
    <text evidence="1">The sequence shown here is derived from an EMBL/GenBank/DDBJ whole genome shotgun (WGS) entry which is preliminary data.</text>
</comment>
<proteinExistence type="predicted"/>
<sequence>GPGNEQEFIGGSFDLNKVGTYTIAVQLFMDLEAEAVVDDYYGKLCTVAVAVPEPEFREFALTEYVKR</sequence>
<gene>
    <name evidence="1" type="ORF">S12H4_52871</name>
</gene>
<dbReference type="EMBL" id="BARW01033591">
    <property type="protein sequence ID" value="GAJ11412.1"/>
    <property type="molecule type" value="Genomic_DNA"/>
</dbReference>
<reference evidence="1" key="1">
    <citation type="journal article" date="2014" name="Front. Microbiol.">
        <title>High frequency of phylogenetically diverse reductive dehalogenase-homologous genes in deep subseafloor sedimentary metagenomes.</title>
        <authorList>
            <person name="Kawai M."/>
            <person name="Futagami T."/>
            <person name="Toyoda A."/>
            <person name="Takaki Y."/>
            <person name="Nishi S."/>
            <person name="Hori S."/>
            <person name="Arai W."/>
            <person name="Tsubouchi T."/>
            <person name="Morono Y."/>
            <person name="Uchiyama I."/>
            <person name="Ito T."/>
            <person name="Fujiyama A."/>
            <person name="Inagaki F."/>
            <person name="Takami H."/>
        </authorList>
    </citation>
    <scope>NUCLEOTIDE SEQUENCE</scope>
    <source>
        <strain evidence="1">Expedition CK06-06</strain>
    </source>
</reference>